<dbReference type="Pfam" id="PF01674">
    <property type="entry name" value="Lipase_2"/>
    <property type="match status" value="1"/>
</dbReference>
<gene>
    <name evidence="2" type="ORF">GA0070214_10961</name>
</gene>
<dbReference type="Gene3D" id="3.40.50.1820">
    <property type="entry name" value="alpha/beta hydrolase"/>
    <property type="match status" value="1"/>
</dbReference>
<evidence type="ECO:0000256" key="1">
    <source>
        <dbReference type="SAM" id="SignalP"/>
    </source>
</evidence>
<dbReference type="AlphaFoldDB" id="A0A1C4YMS3"/>
<dbReference type="GO" id="GO:0016042">
    <property type="term" value="P:lipid catabolic process"/>
    <property type="evidence" value="ECO:0007669"/>
    <property type="project" value="InterPro"/>
</dbReference>
<evidence type="ECO:0000313" key="3">
    <source>
        <dbReference type="Proteomes" id="UP000199629"/>
    </source>
</evidence>
<reference evidence="3" key="1">
    <citation type="submission" date="2016-06" db="EMBL/GenBank/DDBJ databases">
        <authorList>
            <person name="Varghese N."/>
            <person name="Submissions Spin"/>
        </authorList>
    </citation>
    <scope>NUCLEOTIDE SEQUENCE [LARGE SCALE GENOMIC DNA]</scope>
    <source>
        <strain evidence="3">DSM 45246</strain>
    </source>
</reference>
<dbReference type="InterPro" id="IPR002918">
    <property type="entry name" value="Lipase_EstA/Esterase_EstB"/>
</dbReference>
<name>A0A1C4YMS3_9ACTN</name>
<evidence type="ECO:0000313" key="2">
    <source>
        <dbReference type="EMBL" id="SCF21994.1"/>
    </source>
</evidence>
<dbReference type="PANTHER" id="PTHR37946:SF1">
    <property type="entry name" value="SLL1969 PROTEIN"/>
    <property type="match status" value="1"/>
</dbReference>
<feature type="signal peptide" evidence="1">
    <location>
        <begin position="1"/>
        <end position="25"/>
    </location>
</feature>
<feature type="chain" id="PRO_5008709367" evidence="1">
    <location>
        <begin position="26"/>
        <end position="277"/>
    </location>
</feature>
<proteinExistence type="predicted"/>
<dbReference type="InterPro" id="IPR029058">
    <property type="entry name" value="AB_hydrolase_fold"/>
</dbReference>
<keyword evidence="1" id="KW-0732">Signal</keyword>
<accession>A0A1C4YMS3</accession>
<dbReference type="RefSeq" id="WP_091267876.1">
    <property type="nucleotide sequence ID" value="NZ_FMCS01000009.1"/>
</dbReference>
<keyword evidence="3" id="KW-1185">Reference proteome</keyword>
<dbReference type="EMBL" id="FMCS01000009">
    <property type="protein sequence ID" value="SCF21994.1"/>
    <property type="molecule type" value="Genomic_DNA"/>
</dbReference>
<dbReference type="SUPFAM" id="SSF53474">
    <property type="entry name" value="alpha/beta-Hydrolases"/>
    <property type="match status" value="1"/>
</dbReference>
<organism evidence="2 3">
    <name type="scientific">Micromonospora chaiyaphumensis</name>
    <dbReference type="NCBI Taxonomy" id="307119"/>
    <lineage>
        <taxon>Bacteria</taxon>
        <taxon>Bacillati</taxon>
        <taxon>Actinomycetota</taxon>
        <taxon>Actinomycetes</taxon>
        <taxon>Micromonosporales</taxon>
        <taxon>Micromonosporaceae</taxon>
        <taxon>Micromonospora</taxon>
    </lineage>
</organism>
<protein>
    <submittedName>
        <fullName evidence="2">Lipase (Class 2)</fullName>
    </submittedName>
</protein>
<dbReference type="Proteomes" id="UP000199629">
    <property type="component" value="Unassembled WGS sequence"/>
</dbReference>
<sequence>MLLRTILAATTAVTALLVPATAALAEPTTETATTTTATTTTAGNGEAAQADAVGFAAAGANPVVVVGGLIGISIAYEPIAARLRADGYRVSIYQLPNLGFGDIRESARALSSYVDQVRATTGAAKVDLVTHSEGGLVSRWYVKFLGGAAKVGHYVSLGSPQQGTYVANIISFLGLGSCAGIVACQQMSIGSSFLADLNGGDDTPGAVRWTTVRTWQDELVRPVDNAALADGATNVLVQAWCPLRIVGHLGLVLDGTTYSVVRQVLADAAIRPNCFAV</sequence>
<dbReference type="PANTHER" id="PTHR37946">
    <property type="entry name" value="SLL1969 PROTEIN"/>
    <property type="match status" value="1"/>
</dbReference>
<dbReference type="GO" id="GO:0016787">
    <property type="term" value="F:hydrolase activity"/>
    <property type="evidence" value="ECO:0007669"/>
    <property type="project" value="InterPro"/>
</dbReference>